<dbReference type="InterPro" id="IPR024624">
    <property type="entry name" value="Pyridox_Oxase_Alr4036_FMN-bd"/>
</dbReference>
<feature type="domain" description="Pyridoxamine 5'-phosphate oxidase Alr4036 family FMN-binding" evidence="1">
    <location>
        <begin position="3"/>
        <end position="94"/>
    </location>
</feature>
<dbReference type="RefSeq" id="WP_070175058.1">
    <property type="nucleotide sequence ID" value="NZ_BMJR01000008.1"/>
</dbReference>
<evidence type="ECO:0000313" key="2">
    <source>
        <dbReference type="EMBL" id="OFI35818.1"/>
    </source>
</evidence>
<keyword evidence="3" id="KW-1185">Reference proteome</keyword>
<dbReference type="Pfam" id="PF12766">
    <property type="entry name" value="Pyridox_oxase_2"/>
    <property type="match status" value="1"/>
</dbReference>
<protein>
    <recommendedName>
        <fullName evidence="1">Pyridoxamine 5'-phosphate oxidase Alr4036 family FMN-binding domain-containing protein</fullName>
    </recommendedName>
</protein>
<dbReference type="PANTHER" id="PTHR28243">
    <property type="entry name" value="AGL049CP"/>
    <property type="match status" value="1"/>
</dbReference>
<dbReference type="PANTHER" id="PTHR28243:SF1">
    <property type="entry name" value="PYRIDOXAMINE 5'-PHOSPHATE OXIDASE ALR4036 FAMILY FMN-BINDING DOMAIN-CONTAINING PROTEIN"/>
    <property type="match status" value="1"/>
</dbReference>
<dbReference type="STRING" id="1856405.BFC17_11090"/>
<comment type="caution">
    <text evidence="2">The sequence shown here is derived from an EMBL/GenBank/DDBJ whole genome shotgun (WGS) entry which is preliminary data.</text>
</comment>
<dbReference type="SUPFAM" id="SSF50475">
    <property type="entry name" value="FMN-binding split barrel"/>
    <property type="match status" value="1"/>
</dbReference>
<dbReference type="GO" id="GO:0010181">
    <property type="term" value="F:FMN binding"/>
    <property type="evidence" value="ECO:0007669"/>
    <property type="project" value="InterPro"/>
</dbReference>
<sequence length="188" mass="21714">MLADWRTWLLKSLDKTRDLPESRYFQLATVDENGCPQNRTVVCRGFDDAEALLWVVTDSRNCKVPELKLNPQASICWYFSKTREQYRLAVTARVETPDSALSLCQHHWQRLSVSARQQFLWGEPGTKRAHPKRSLVDHSADTEVVPPHFCVLALTVTSVDYLNLRGNPQTRYYFTQHDGDWHAEALIP</sequence>
<evidence type="ECO:0000259" key="1">
    <source>
        <dbReference type="Pfam" id="PF12766"/>
    </source>
</evidence>
<dbReference type="EMBL" id="MJIC01000006">
    <property type="protein sequence ID" value="OFI35818.1"/>
    <property type="molecule type" value="Genomic_DNA"/>
</dbReference>
<name>A0A1E8FJM4_9ALTE</name>
<evidence type="ECO:0000313" key="3">
    <source>
        <dbReference type="Proteomes" id="UP000176037"/>
    </source>
</evidence>
<dbReference type="Proteomes" id="UP000176037">
    <property type="component" value="Unassembled WGS sequence"/>
</dbReference>
<proteinExistence type="predicted"/>
<accession>A0A1E8FJM4</accession>
<reference evidence="2 3" key="1">
    <citation type="submission" date="2016-09" db="EMBL/GenBank/DDBJ databases">
        <title>Alteromonas lipolytica, a new species isolated from sea water.</title>
        <authorList>
            <person name="Wu Y.-H."/>
            <person name="Cheng H."/>
            <person name="Xu X.-W."/>
        </authorList>
    </citation>
    <scope>NUCLEOTIDE SEQUENCE [LARGE SCALE GENOMIC DNA]</scope>
    <source>
        <strain evidence="2 3">JW12</strain>
    </source>
</reference>
<organism evidence="2 3">
    <name type="scientific">Alteromonas lipolytica</name>
    <dbReference type="NCBI Taxonomy" id="1856405"/>
    <lineage>
        <taxon>Bacteria</taxon>
        <taxon>Pseudomonadati</taxon>
        <taxon>Pseudomonadota</taxon>
        <taxon>Gammaproteobacteria</taxon>
        <taxon>Alteromonadales</taxon>
        <taxon>Alteromonadaceae</taxon>
        <taxon>Alteromonas/Salinimonas group</taxon>
        <taxon>Alteromonas</taxon>
    </lineage>
</organism>
<gene>
    <name evidence="2" type="ORF">BFC17_11090</name>
</gene>
<dbReference type="AlphaFoldDB" id="A0A1E8FJM4"/>
<dbReference type="InterPro" id="IPR012349">
    <property type="entry name" value="Split_barrel_FMN-bd"/>
</dbReference>
<dbReference type="Gene3D" id="2.30.110.10">
    <property type="entry name" value="Electron Transport, Fmn-binding Protein, Chain A"/>
    <property type="match status" value="1"/>
</dbReference>